<name>A0ABP0JCA8_9DINO</name>
<dbReference type="PANTHER" id="PTHR42254">
    <property type="entry name" value="METALLOPHOS DOMAIN-CONTAINING PROTEIN"/>
    <property type="match status" value="1"/>
</dbReference>
<sequence length="428" mass="47681">MRSVWRRRLGSTAGTRSGTTSFLTDAEGHLGHWERQVRFSEVLEARNGADGALELRFREPHEQSRFVFGGDVVDHGPGDMRIANALVDFKQRHPDRVWLLAGNRDLNKLYLRGVLRDLFKRDPRGAVDVLKTTLKRKMGAPHAFEQRRLELGQIRGESEVSDLDVVQSFQESVEPGGFMLRFLQNAQLGLVLGDTLFVHGAVPQRGLGFVPGQEDRAPGPLTWMDRLNVFFRAEIDRFAHDRSDGRDLIEYSRPGGFDGRGVVYNSWLESVFSSVPAEIPEAVVSFLSRDGICRVLSGHRPHGDTPTVIRDASRRLSVVTSDISYADKDAADSRGKVVTETLVMTKQGSQPSTCRVRGVRRDDTKYDFVVEDKATPWLGRPTPKEWGIPGGHAKIALAQDECLVCQGKGEGFWGSDLNNFALRVSSNA</sequence>
<dbReference type="SUPFAM" id="SSF56300">
    <property type="entry name" value="Metallo-dependent phosphatases"/>
    <property type="match status" value="1"/>
</dbReference>
<reference evidence="2 3" key="1">
    <citation type="submission" date="2024-02" db="EMBL/GenBank/DDBJ databases">
        <authorList>
            <person name="Chen Y."/>
            <person name="Shah S."/>
            <person name="Dougan E. K."/>
            <person name="Thang M."/>
            <person name="Chan C."/>
        </authorList>
    </citation>
    <scope>NUCLEOTIDE SEQUENCE [LARGE SCALE GENOMIC DNA]</scope>
</reference>
<evidence type="ECO:0000313" key="2">
    <source>
        <dbReference type="EMBL" id="CAK9011972.1"/>
    </source>
</evidence>
<dbReference type="Proteomes" id="UP001642464">
    <property type="component" value="Unassembled WGS sequence"/>
</dbReference>
<dbReference type="PANTHER" id="PTHR42254:SF1">
    <property type="entry name" value="CALCINEURIN-LIKE PHOSPHOESTERASE DOMAIN-CONTAINING PROTEIN"/>
    <property type="match status" value="1"/>
</dbReference>
<dbReference type="Gene3D" id="3.60.21.10">
    <property type="match status" value="1"/>
</dbReference>
<accession>A0ABP0JCA8</accession>
<feature type="compositionally biased region" description="Low complexity" evidence="1">
    <location>
        <begin position="10"/>
        <end position="21"/>
    </location>
</feature>
<dbReference type="InterPro" id="IPR029052">
    <property type="entry name" value="Metallo-depent_PP-like"/>
</dbReference>
<evidence type="ECO:0000313" key="3">
    <source>
        <dbReference type="Proteomes" id="UP001642464"/>
    </source>
</evidence>
<comment type="caution">
    <text evidence="2">The sequence shown here is derived from an EMBL/GenBank/DDBJ whole genome shotgun (WGS) entry which is preliminary data.</text>
</comment>
<protein>
    <submittedName>
        <fullName evidence="2">Serine/threonine-protein phosphatase</fullName>
    </submittedName>
</protein>
<organism evidence="2 3">
    <name type="scientific">Durusdinium trenchii</name>
    <dbReference type="NCBI Taxonomy" id="1381693"/>
    <lineage>
        <taxon>Eukaryota</taxon>
        <taxon>Sar</taxon>
        <taxon>Alveolata</taxon>
        <taxon>Dinophyceae</taxon>
        <taxon>Suessiales</taxon>
        <taxon>Symbiodiniaceae</taxon>
        <taxon>Durusdinium</taxon>
    </lineage>
</organism>
<dbReference type="EMBL" id="CAXAMM010006683">
    <property type="protein sequence ID" value="CAK9011972.1"/>
    <property type="molecule type" value="Genomic_DNA"/>
</dbReference>
<feature type="region of interest" description="Disordered" evidence="1">
    <location>
        <begin position="1"/>
        <end position="21"/>
    </location>
</feature>
<proteinExistence type="predicted"/>
<evidence type="ECO:0000256" key="1">
    <source>
        <dbReference type="SAM" id="MobiDB-lite"/>
    </source>
</evidence>
<gene>
    <name evidence="2" type="ORF">SCF082_LOCUS11324</name>
</gene>
<keyword evidence="3" id="KW-1185">Reference proteome</keyword>